<sequence length="873" mass="97132">MTIPSSTGATPVMAQWFSLKDQFPDALLFFRMGDFFELFFNDAEAAANALDIALTARGNHGGQPIPMCGVPVGTASNYLARLIKKGFKVAVAEQTESPANRPKGQKGPLSRDVVRLITPGTLTEDELLQAGQENYVLSIVFSAKHKTTKLGVAWIDISTGFFETSSINSSKLNDLLGRINPSEIICSKDIQLNDYENRRTILRDTHTLKTAEKELSSLFNVNTFDALGNFNDEEIIAGYELVHYIQKTQAGKLPQLSRPQSQQYETILAIDPATRNSLDILQNSDGDQKFTLFSSVSYTVTAPGARMLANWLAAPLTQIKYIQTRQEGWIYLQQDALLLTTLRKTLKGAPDIARALSRLSLGRGQPRDLASIRNGLEIGRNIAEVLKQFEKETGRSCSLIQNTSEYLLYGEELLLSLRAALEENPPLKLEEGFIIKAGYNDELDAYRRLRDNSRQVIASLQEDYKNKYNISTLKIKHHTQLGHIIEVSNTAGNKIQNHPDLILRQGTANLSRFTTIELNELSGKILEANTLAAEKEKQLFTELIHKTLQESTLPLLAKSIAIIDVLQSCATLYSKHHWCIPTLTDDTSFELINCRHPVVEAALQHKTTFTPNSCNLSKNNKIMLLTGPNMAGKSTFLRQVALSVILAQAGLPVPASEAKIGIVDHLFSRVGASDDLAHGRSTFMVEMTESASILNQAGPRSLVVIDEIGRGTSTLDGMAIAWSMLETLHNTIQCRTIFATHFHELVQSTQHLKSCKPFTMKVQEWKGSIIFQYEVIPGAAEHSWGIHVAQLAGVPLPTLKRAQQLLQNLETQYNDPQITLPLSSPFIEQTPTNQSLPYQYEEITEILKMIDPDELTPKKSLNILYKLKKLIDK</sequence>
<dbReference type="SMART" id="SM00534">
    <property type="entry name" value="MUTSac"/>
    <property type="match status" value="1"/>
</dbReference>
<evidence type="ECO:0000256" key="10">
    <source>
        <dbReference type="RuleBase" id="RU003756"/>
    </source>
</evidence>
<dbReference type="Gene3D" id="3.40.1170.10">
    <property type="entry name" value="DNA repair protein MutS, domain I"/>
    <property type="match status" value="1"/>
</dbReference>
<evidence type="ECO:0000256" key="9">
    <source>
        <dbReference type="NCBIfam" id="TIGR01070"/>
    </source>
</evidence>
<organism evidence="12 13">
    <name type="scientific">Commensalibacter intestini</name>
    <dbReference type="NCBI Taxonomy" id="479936"/>
    <lineage>
        <taxon>Bacteria</taxon>
        <taxon>Pseudomonadati</taxon>
        <taxon>Pseudomonadota</taxon>
        <taxon>Alphaproteobacteria</taxon>
        <taxon>Acetobacterales</taxon>
        <taxon>Acetobacteraceae</taxon>
    </lineage>
</organism>
<dbReference type="GO" id="GO:0140664">
    <property type="term" value="F:ATP-dependent DNA damage sensor activity"/>
    <property type="evidence" value="ECO:0007669"/>
    <property type="project" value="InterPro"/>
</dbReference>
<dbReference type="GO" id="GO:0005829">
    <property type="term" value="C:cytosol"/>
    <property type="evidence" value="ECO:0007669"/>
    <property type="project" value="TreeGrafter"/>
</dbReference>
<comment type="caution">
    <text evidence="12">The sequence shown here is derived from an EMBL/GenBank/DDBJ whole genome shotgun (WGS) entry which is preliminary data.</text>
</comment>
<dbReference type="NCBIfam" id="NF003810">
    <property type="entry name" value="PRK05399.1"/>
    <property type="match status" value="1"/>
</dbReference>
<evidence type="ECO:0000256" key="1">
    <source>
        <dbReference type="ARBA" id="ARBA00006271"/>
    </source>
</evidence>
<dbReference type="InterPro" id="IPR005748">
    <property type="entry name" value="DNA_mismatch_repair_MutS"/>
</dbReference>
<evidence type="ECO:0000256" key="8">
    <source>
        <dbReference type="ARBA" id="ARBA00024647"/>
    </source>
</evidence>
<comment type="similarity">
    <text evidence="1 10">Belongs to the DNA mismatch repair MutS family.</text>
</comment>
<dbReference type="SUPFAM" id="SSF55271">
    <property type="entry name" value="DNA repair protein MutS, domain I"/>
    <property type="match status" value="1"/>
</dbReference>
<evidence type="ECO:0000256" key="6">
    <source>
        <dbReference type="ARBA" id="ARBA00023125"/>
    </source>
</evidence>
<dbReference type="Pfam" id="PF01624">
    <property type="entry name" value="MutS_I"/>
    <property type="match status" value="1"/>
</dbReference>
<keyword evidence="6 10" id="KW-0238">DNA-binding</keyword>
<dbReference type="Pfam" id="PF05188">
    <property type="entry name" value="MutS_II"/>
    <property type="match status" value="1"/>
</dbReference>
<dbReference type="AlphaFoldDB" id="A0A251ZWU8"/>
<dbReference type="Gene3D" id="3.40.50.300">
    <property type="entry name" value="P-loop containing nucleotide triphosphate hydrolases"/>
    <property type="match status" value="1"/>
</dbReference>
<dbReference type="Pfam" id="PF00488">
    <property type="entry name" value="MutS_V"/>
    <property type="match status" value="1"/>
</dbReference>
<evidence type="ECO:0000256" key="4">
    <source>
        <dbReference type="ARBA" id="ARBA00022763"/>
    </source>
</evidence>
<dbReference type="SUPFAM" id="SSF53150">
    <property type="entry name" value="DNA repair protein MutS, domain II"/>
    <property type="match status" value="1"/>
</dbReference>
<keyword evidence="5" id="KW-0067">ATP-binding</keyword>
<dbReference type="Pfam" id="PF05190">
    <property type="entry name" value="MutS_IV"/>
    <property type="match status" value="1"/>
</dbReference>
<reference evidence="13" key="1">
    <citation type="submission" date="2014-06" db="EMBL/GenBank/DDBJ databases">
        <authorList>
            <person name="Winans N.J."/>
            <person name="Newell P.D."/>
            <person name="Douglas A.E."/>
        </authorList>
    </citation>
    <scope>NUCLEOTIDE SEQUENCE [LARGE SCALE GENOMIC DNA]</scope>
    <source>
        <strain evidence="13">DmL_052</strain>
    </source>
</reference>
<gene>
    <name evidence="12" type="ORF">HK18_04390</name>
</gene>
<dbReference type="PIRSF" id="PIRSF037677">
    <property type="entry name" value="DNA_mis_repair_Msh6"/>
    <property type="match status" value="1"/>
</dbReference>
<dbReference type="InterPro" id="IPR027417">
    <property type="entry name" value="P-loop_NTPase"/>
</dbReference>
<dbReference type="InterPro" id="IPR007696">
    <property type="entry name" value="DNA_mismatch_repair_MutS_core"/>
</dbReference>
<dbReference type="PANTHER" id="PTHR11361:SF34">
    <property type="entry name" value="DNA MISMATCH REPAIR PROTEIN MSH1, MITOCHONDRIAL"/>
    <property type="match status" value="1"/>
</dbReference>
<comment type="function">
    <text evidence="8">This protein is involved in the repair of mismatches in DNA. It is possible that it carries out the mismatch recognition step. This protein has a weak ATPase activity.</text>
</comment>
<dbReference type="RefSeq" id="WP_008854120.1">
    <property type="nucleotide sequence ID" value="NZ_JOPB01000002.1"/>
</dbReference>
<dbReference type="SUPFAM" id="SSF52540">
    <property type="entry name" value="P-loop containing nucleoside triphosphate hydrolases"/>
    <property type="match status" value="1"/>
</dbReference>
<dbReference type="Gene3D" id="3.30.420.110">
    <property type="entry name" value="MutS, connector domain"/>
    <property type="match status" value="1"/>
</dbReference>
<dbReference type="PROSITE" id="PS00486">
    <property type="entry name" value="DNA_MISMATCH_REPAIR_2"/>
    <property type="match status" value="1"/>
</dbReference>
<dbReference type="GO" id="GO:0030983">
    <property type="term" value="F:mismatched DNA binding"/>
    <property type="evidence" value="ECO:0007669"/>
    <property type="project" value="InterPro"/>
</dbReference>
<evidence type="ECO:0000256" key="3">
    <source>
        <dbReference type="ARBA" id="ARBA00022741"/>
    </source>
</evidence>
<evidence type="ECO:0000313" key="13">
    <source>
        <dbReference type="Proteomes" id="UP000194946"/>
    </source>
</evidence>
<dbReference type="InterPro" id="IPR007695">
    <property type="entry name" value="DNA_mismatch_repair_MutS-lik_N"/>
</dbReference>
<proteinExistence type="inferred from homology"/>
<dbReference type="Pfam" id="PF05192">
    <property type="entry name" value="MutS_III"/>
    <property type="match status" value="1"/>
</dbReference>
<dbReference type="InterPro" id="IPR007860">
    <property type="entry name" value="DNA_mmatch_repair_MutS_con_dom"/>
</dbReference>
<evidence type="ECO:0000256" key="2">
    <source>
        <dbReference type="ARBA" id="ARBA00021982"/>
    </source>
</evidence>
<accession>A0A251ZWU8</accession>
<dbReference type="InterPro" id="IPR000432">
    <property type="entry name" value="DNA_mismatch_repair_MutS_C"/>
</dbReference>
<name>A0A251ZWU8_9PROT</name>
<dbReference type="InterPro" id="IPR036187">
    <property type="entry name" value="DNA_mismatch_repair_MutS_sf"/>
</dbReference>
<dbReference type="InterPro" id="IPR007861">
    <property type="entry name" value="DNA_mismatch_repair_MutS_clamp"/>
</dbReference>
<keyword evidence="7 10" id="KW-0234">DNA repair</keyword>
<dbReference type="InterPro" id="IPR017261">
    <property type="entry name" value="DNA_mismatch_repair_MutS/MSH"/>
</dbReference>
<dbReference type="PANTHER" id="PTHR11361">
    <property type="entry name" value="DNA MISMATCH REPAIR PROTEIN MUTS FAMILY MEMBER"/>
    <property type="match status" value="1"/>
</dbReference>
<evidence type="ECO:0000256" key="7">
    <source>
        <dbReference type="ARBA" id="ARBA00023204"/>
    </source>
</evidence>
<dbReference type="Proteomes" id="UP000194946">
    <property type="component" value="Unassembled WGS sequence"/>
</dbReference>
<keyword evidence="3 10" id="KW-0547">Nucleotide-binding</keyword>
<dbReference type="InterPro" id="IPR036678">
    <property type="entry name" value="MutS_con_dom_sf"/>
</dbReference>
<evidence type="ECO:0000256" key="5">
    <source>
        <dbReference type="ARBA" id="ARBA00022840"/>
    </source>
</evidence>
<evidence type="ECO:0000259" key="11">
    <source>
        <dbReference type="PROSITE" id="PS00486"/>
    </source>
</evidence>
<dbReference type="GO" id="GO:0005524">
    <property type="term" value="F:ATP binding"/>
    <property type="evidence" value="ECO:0007669"/>
    <property type="project" value="UniProtKB-UniRule"/>
</dbReference>
<evidence type="ECO:0000313" key="12">
    <source>
        <dbReference type="EMBL" id="OUI79144.1"/>
    </source>
</evidence>
<protein>
    <recommendedName>
        <fullName evidence="2 9">DNA mismatch repair protein MutS</fullName>
    </recommendedName>
</protein>
<dbReference type="SMART" id="SM00533">
    <property type="entry name" value="MUTSd"/>
    <property type="match status" value="1"/>
</dbReference>
<dbReference type="NCBIfam" id="TIGR01070">
    <property type="entry name" value="mutS1"/>
    <property type="match status" value="1"/>
</dbReference>
<dbReference type="GO" id="GO:0006298">
    <property type="term" value="P:mismatch repair"/>
    <property type="evidence" value="ECO:0007669"/>
    <property type="project" value="UniProtKB-UniRule"/>
</dbReference>
<dbReference type="InterPro" id="IPR016151">
    <property type="entry name" value="DNA_mismatch_repair_MutS_N"/>
</dbReference>
<dbReference type="SUPFAM" id="SSF48334">
    <property type="entry name" value="DNA repair protein MutS, domain III"/>
    <property type="match status" value="1"/>
</dbReference>
<dbReference type="InterPro" id="IPR045076">
    <property type="entry name" value="MutS"/>
</dbReference>
<dbReference type="Gene3D" id="1.10.1420.10">
    <property type="match status" value="2"/>
</dbReference>
<keyword evidence="4 10" id="KW-0227">DNA damage</keyword>
<feature type="domain" description="DNA mismatch repair proteins mutS family" evidence="11">
    <location>
        <begin position="701"/>
        <end position="717"/>
    </location>
</feature>
<keyword evidence="13" id="KW-1185">Reference proteome</keyword>
<dbReference type="Gene3D" id="6.10.140.430">
    <property type="match status" value="1"/>
</dbReference>
<dbReference type="EMBL" id="JOPB01000002">
    <property type="protein sequence ID" value="OUI79144.1"/>
    <property type="molecule type" value="Genomic_DNA"/>
</dbReference>